<evidence type="ECO:0000313" key="6">
    <source>
        <dbReference type="Proteomes" id="UP001597526"/>
    </source>
</evidence>
<comment type="caution">
    <text evidence="5">The sequence shown here is derived from an EMBL/GenBank/DDBJ whole genome shotgun (WGS) entry which is preliminary data.</text>
</comment>
<dbReference type="Proteomes" id="UP001597526">
    <property type="component" value="Unassembled WGS sequence"/>
</dbReference>
<gene>
    <name evidence="5" type="ORF">ACFSQJ_09055</name>
</gene>
<dbReference type="RefSeq" id="WP_377766637.1">
    <property type="nucleotide sequence ID" value="NZ_JBHULB010000011.1"/>
</dbReference>
<evidence type="ECO:0000256" key="1">
    <source>
        <dbReference type="ARBA" id="ARBA00005750"/>
    </source>
</evidence>
<comment type="catalytic activity">
    <reaction evidence="4">
        <text>O-phospho-L-tyrosyl-[protein] + H2O = L-tyrosyl-[protein] + phosphate</text>
        <dbReference type="Rhea" id="RHEA:10684"/>
        <dbReference type="Rhea" id="RHEA-COMP:10136"/>
        <dbReference type="Rhea" id="RHEA-COMP:20101"/>
        <dbReference type="ChEBI" id="CHEBI:15377"/>
        <dbReference type="ChEBI" id="CHEBI:43474"/>
        <dbReference type="ChEBI" id="CHEBI:46858"/>
        <dbReference type="ChEBI" id="CHEBI:61978"/>
        <dbReference type="EC" id="3.1.3.48"/>
    </reaction>
</comment>
<evidence type="ECO:0000256" key="2">
    <source>
        <dbReference type="ARBA" id="ARBA00013064"/>
    </source>
</evidence>
<dbReference type="SUPFAM" id="SSF89550">
    <property type="entry name" value="PHP domain-like"/>
    <property type="match status" value="1"/>
</dbReference>
<protein>
    <recommendedName>
        <fullName evidence="2">protein-tyrosine-phosphatase</fullName>
        <ecNumber evidence="2">3.1.3.48</ecNumber>
    </recommendedName>
</protein>
<sequence length="248" mass="28744">MLNIFTRKEFLVDHLNGFIDMHNHILPGIDDGAKNVEESIELINGFRELGVNKLICTPHVMHNYYDNTPKSIKKSFKTLKKELKNNNIDNIEISYAAEHMIDDNFEHLLENNGVLSLNSNHILIEMSYLQPSINFNQSVDKIIKKGIFPVFAHPERYQYLNNNLKNYEKLKSQGLKFQLNLLSLGGYYGPDVKKTALQLLENNLYDFLGSDAHNMTHIQSLKSIRIKKRYSTKLLYLTHNNRTLFSMG</sequence>
<dbReference type="InterPro" id="IPR016195">
    <property type="entry name" value="Pol/histidinol_Pase-like"/>
</dbReference>
<dbReference type="EMBL" id="JBHULB010000011">
    <property type="protein sequence ID" value="MFD2587077.1"/>
    <property type="molecule type" value="Genomic_DNA"/>
</dbReference>
<dbReference type="PIRSF" id="PIRSF016557">
    <property type="entry name" value="Caps_synth_CpsB"/>
    <property type="match status" value="1"/>
</dbReference>
<evidence type="ECO:0000256" key="4">
    <source>
        <dbReference type="ARBA" id="ARBA00051722"/>
    </source>
</evidence>
<accession>A0ABW5MUP5</accession>
<evidence type="ECO:0000256" key="3">
    <source>
        <dbReference type="ARBA" id="ARBA00022801"/>
    </source>
</evidence>
<reference evidence="6" key="1">
    <citation type="journal article" date="2019" name="Int. J. Syst. Evol. Microbiol.">
        <title>The Global Catalogue of Microorganisms (GCM) 10K type strain sequencing project: providing services to taxonomists for standard genome sequencing and annotation.</title>
        <authorList>
            <consortium name="The Broad Institute Genomics Platform"/>
            <consortium name="The Broad Institute Genome Sequencing Center for Infectious Disease"/>
            <person name="Wu L."/>
            <person name="Ma J."/>
        </authorList>
    </citation>
    <scope>NUCLEOTIDE SEQUENCE [LARGE SCALE GENOMIC DNA]</scope>
    <source>
        <strain evidence="6">KCTC 52368</strain>
    </source>
</reference>
<dbReference type="EC" id="3.1.3.48" evidence="2"/>
<dbReference type="InterPro" id="IPR016667">
    <property type="entry name" value="Caps_polysacc_synth_CpsB/CapC"/>
</dbReference>
<comment type="similarity">
    <text evidence="1">Belongs to the metallo-dependent hydrolases superfamily. CpsB/CapC family.</text>
</comment>
<dbReference type="Pfam" id="PF19567">
    <property type="entry name" value="CpsB_CapC"/>
    <property type="match status" value="1"/>
</dbReference>
<name>A0ABW5MUP5_9FLAO</name>
<organism evidence="5 6">
    <name type="scientific">Croceitalea marina</name>
    <dbReference type="NCBI Taxonomy" id="1775166"/>
    <lineage>
        <taxon>Bacteria</taxon>
        <taxon>Pseudomonadati</taxon>
        <taxon>Bacteroidota</taxon>
        <taxon>Flavobacteriia</taxon>
        <taxon>Flavobacteriales</taxon>
        <taxon>Flavobacteriaceae</taxon>
        <taxon>Croceitalea</taxon>
    </lineage>
</organism>
<dbReference type="PANTHER" id="PTHR39181">
    <property type="entry name" value="TYROSINE-PROTEIN PHOSPHATASE YWQE"/>
    <property type="match status" value="1"/>
</dbReference>
<evidence type="ECO:0000313" key="5">
    <source>
        <dbReference type="EMBL" id="MFD2587077.1"/>
    </source>
</evidence>
<dbReference type="Gene3D" id="3.20.20.140">
    <property type="entry name" value="Metal-dependent hydrolases"/>
    <property type="match status" value="1"/>
</dbReference>
<proteinExistence type="inferred from homology"/>
<keyword evidence="3" id="KW-0378">Hydrolase</keyword>
<keyword evidence="6" id="KW-1185">Reference proteome</keyword>
<dbReference type="PANTHER" id="PTHR39181:SF1">
    <property type="entry name" value="TYROSINE-PROTEIN PHOSPHATASE YWQE"/>
    <property type="match status" value="1"/>
</dbReference>